<dbReference type="RefSeq" id="WP_145105603.1">
    <property type="nucleotide sequence ID" value="NZ_CP036349.1"/>
</dbReference>
<keyword evidence="3" id="KW-1185">Reference proteome</keyword>
<reference evidence="2 3" key="1">
    <citation type="submission" date="2019-02" db="EMBL/GenBank/DDBJ databases">
        <title>Deep-cultivation of Planctomycetes and their phenomic and genomic characterization uncovers novel biology.</title>
        <authorList>
            <person name="Wiegand S."/>
            <person name="Jogler M."/>
            <person name="Boedeker C."/>
            <person name="Pinto D."/>
            <person name="Vollmers J."/>
            <person name="Rivas-Marin E."/>
            <person name="Kohn T."/>
            <person name="Peeters S.H."/>
            <person name="Heuer A."/>
            <person name="Rast P."/>
            <person name="Oberbeckmann S."/>
            <person name="Bunk B."/>
            <person name="Jeske O."/>
            <person name="Meyerdierks A."/>
            <person name="Storesund J.E."/>
            <person name="Kallscheuer N."/>
            <person name="Luecker S."/>
            <person name="Lage O.M."/>
            <person name="Pohl T."/>
            <person name="Merkel B.J."/>
            <person name="Hornburger P."/>
            <person name="Mueller R.-W."/>
            <person name="Bruemmer F."/>
            <person name="Labrenz M."/>
            <person name="Spormann A.M."/>
            <person name="Op den Camp H."/>
            <person name="Overmann J."/>
            <person name="Amann R."/>
            <person name="Jetten M.S.M."/>
            <person name="Mascher T."/>
            <person name="Medema M.H."/>
            <person name="Devos D.P."/>
            <person name="Kaster A.-K."/>
            <person name="Ovreas L."/>
            <person name="Rohde M."/>
            <person name="Galperin M.Y."/>
            <person name="Jogler C."/>
        </authorList>
    </citation>
    <scope>NUCLEOTIDE SEQUENCE [LARGE SCALE GENOMIC DNA]</scope>
    <source>
        <strain evidence="2 3">Spa11</strain>
    </source>
</reference>
<evidence type="ECO:0000256" key="1">
    <source>
        <dbReference type="SAM" id="Phobius"/>
    </source>
</evidence>
<dbReference type="AlphaFoldDB" id="A0A518K2K4"/>
<keyword evidence="1" id="KW-0812">Transmembrane</keyword>
<dbReference type="EMBL" id="CP036349">
    <property type="protein sequence ID" value="QDV72038.1"/>
    <property type="molecule type" value="Genomic_DNA"/>
</dbReference>
<dbReference type="PANTHER" id="PTHR28008:SF1">
    <property type="entry name" value="DOMAIN PROTEIN, PUTATIVE (AFU_ORTHOLOGUE AFUA_3G10980)-RELATED"/>
    <property type="match status" value="1"/>
</dbReference>
<name>A0A518K2K4_9BACT</name>
<gene>
    <name evidence="2" type="ORF">Spa11_02080</name>
</gene>
<organism evidence="2 3">
    <name type="scientific">Botrimarina mediterranea</name>
    <dbReference type="NCBI Taxonomy" id="2528022"/>
    <lineage>
        <taxon>Bacteria</taxon>
        <taxon>Pseudomonadati</taxon>
        <taxon>Planctomycetota</taxon>
        <taxon>Planctomycetia</taxon>
        <taxon>Pirellulales</taxon>
        <taxon>Lacipirellulaceae</taxon>
        <taxon>Botrimarina</taxon>
    </lineage>
</organism>
<feature type="transmembrane region" description="Helical" evidence="1">
    <location>
        <begin position="75"/>
        <end position="93"/>
    </location>
</feature>
<keyword evidence="1" id="KW-0472">Membrane</keyword>
<dbReference type="Proteomes" id="UP000316426">
    <property type="component" value="Chromosome"/>
</dbReference>
<dbReference type="PANTHER" id="PTHR28008">
    <property type="entry name" value="DOMAIN PROTEIN, PUTATIVE (AFU_ORTHOLOGUE AFUA_3G10980)-RELATED"/>
    <property type="match status" value="1"/>
</dbReference>
<dbReference type="KEGG" id="bmei:Spa11_02080"/>
<keyword evidence="1" id="KW-1133">Transmembrane helix</keyword>
<evidence type="ECO:0000313" key="2">
    <source>
        <dbReference type="EMBL" id="QDV72038.1"/>
    </source>
</evidence>
<feature type="transmembrane region" description="Helical" evidence="1">
    <location>
        <begin position="40"/>
        <end position="60"/>
    </location>
</feature>
<accession>A0A518K2K4</accession>
<evidence type="ECO:0000313" key="3">
    <source>
        <dbReference type="Proteomes" id="UP000316426"/>
    </source>
</evidence>
<sequence length="156" mass="16901">MLPSVARPLTFDPAAMSSPSTADATDAPVVPPRRCWRRTAVFWLAALAVYWLVLFIGTHLPTENVAGVATDNDKLVHTAAYAVLTTLLCIAWRRVGGSPGLMGRLVIAAAVLTYGAIDELSQPYFGRSCDLRDWIADSVGVSLALLLDAWRHRRGP</sequence>
<dbReference type="NCBIfam" id="NF037970">
    <property type="entry name" value="vanZ_1"/>
    <property type="match status" value="1"/>
</dbReference>
<protein>
    <submittedName>
        <fullName evidence="2">VanZ like family protein</fullName>
    </submittedName>
</protein>
<proteinExistence type="predicted"/>